<evidence type="ECO:0000313" key="4">
    <source>
        <dbReference type="Proteomes" id="UP000321504"/>
    </source>
</evidence>
<dbReference type="Proteomes" id="UP000464718">
    <property type="component" value="Chromosome i"/>
</dbReference>
<protein>
    <submittedName>
        <fullName evidence="1">Uncharacterized protein</fullName>
    </submittedName>
</protein>
<name>A0A2R9VQ64_VIBPH</name>
<evidence type="ECO:0000313" key="2">
    <source>
        <dbReference type="EMBL" id="QHH10435.1"/>
    </source>
</evidence>
<dbReference type="EMBL" id="CP034298">
    <property type="protein sequence ID" value="QHH10435.1"/>
    <property type="molecule type" value="Genomic_DNA"/>
</dbReference>
<reference evidence="1" key="1">
    <citation type="journal article" date="2018" name="Genome Biol.">
        <title>SKESA: strategic k-mer extension for scrupulous assemblies.</title>
        <authorList>
            <person name="Souvorov A."/>
            <person name="Agarwala R."/>
            <person name="Lipman D.J."/>
        </authorList>
    </citation>
    <scope>NUCLEOTIDE SEQUENCE</scope>
    <source>
        <strain evidence="1">1930</strain>
    </source>
</reference>
<evidence type="ECO:0000313" key="1">
    <source>
        <dbReference type="EMBL" id="HAS6675951.1"/>
    </source>
</evidence>
<dbReference type="AlphaFoldDB" id="A0A2R9VQ64"/>
<evidence type="ECO:0000313" key="3">
    <source>
        <dbReference type="EMBL" id="TXN17103.1"/>
    </source>
</evidence>
<dbReference type="Proteomes" id="UP000321504">
    <property type="component" value="Unassembled WGS sequence"/>
</dbReference>
<reference evidence="2 5" key="2">
    <citation type="submission" date="2018-12" db="EMBL/GenBank/DDBJ databases">
        <title>Genomic insights into the evolutionary origins and pathogenicity of five Vibrio parahaemolyticus strains isolated from the shrimp with acute hepatopancreatic necrosis disease (AHPND).</title>
        <authorList>
            <person name="Yang Q."/>
            <person name="Dong X."/>
            <person name="Xie G."/>
            <person name="Fu S."/>
            <person name="Zou P."/>
            <person name="Sun J."/>
            <person name="Wang Y."/>
            <person name="Huang J."/>
        </authorList>
    </citation>
    <scope>NUCLEOTIDE SEQUENCE [LARGE SCALE GENOMIC DNA]</scope>
    <source>
        <strain evidence="2 5">20160303005-1</strain>
    </source>
</reference>
<reference evidence="1" key="4">
    <citation type="submission" date="2019-12" db="EMBL/GenBank/DDBJ databases">
        <authorList>
            <consortium name="NCBI Pathogen Detection Project"/>
        </authorList>
    </citation>
    <scope>NUCLEOTIDE SEQUENCE</scope>
    <source>
        <strain evidence="1">1930</strain>
    </source>
</reference>
<dbReference type="EMBL" id="VRMQ01000002">
    <property type="protein sequence ID" value="TXN17103.1"/>
    <property type="molecule type" value="Genomic_DNA"/>
</dbReference>
<sequence>MNWDDQFQDKHHLKLSRKLEKVSLVYRRITMITIKPFDNIGNINLVIFKVFN</sequence>
<proteinExistence type="predicted"/>
<dbReference type="Proteomes" id="UP000856022">
    <property type="component" value="Unassembled WGS sequence"/>
</dbReference>
<reference evidence="3 4" key="3">
    <citation type="submission" date="2019-08" db="EMBL/GenBank/DDBJ databases">
        <title>Emerging of two pre-pandemic pathogenic O4:KUT lineages of Vibrio parahaemolyticus in coastal eastern China.</title>
        <authorList>
            <person name="Yu H."/>
        </authorList>
    </citation>
    <scope>NUCLEOTIDE SEQUENCE [LARGE SCALE GENOMIC DNA]</scope>
    <source>
        <strain evidence="3 4">HZ17-383</strain>
    </source>
</reference>
<accession>A0A2R9VQ64</accession>
<gene>
    <name evidence="2" type="ORF">EHC69_14170</name>
    <name evidence="3" type="ORF">FVP01_14270</name>
    <name evidence="1" type="ORF">I7278_03900</name>
</gene>
<evidence type="ECO:0000313" key="5">
    <source>
        <dbReference type="Proteomes" id="UP000464718"/>
    </source>
</evidence>
<organism evidence="1">
    <name type="scientific">Vibrio parahaemolyticus</name>
    <dbReference type="NCBI Taxonomy" id="670"/>
    <lineage>
        <taxon>Bacteria</taxon>
        <taxon>Pseudomonadati</taxon>
        <taxon>Pseudomonadota</taxon>
        <taxon>Gammaproteobacteria</taxon>
        <taxon>Vibrionales</taxon>
        <taxon>Vibrionaceae</taxon>
        <taxon>Vibrio</taxon>
    </lineage>
</organism>
<dbReference type="EMBL" id="DACQKT010000001">
    <property type="protein sequence ID" value="HAS6675951.1"/>
    <property type="molecule type" value="Genomic_DNA"/>
</dbReference>